<dbReference type="InterPro" id="IPR010982">
    <property type="entry name" value="Lambda_DNA-bd_dom_sf"/>
</dbReference>
<protein>
    <recommendedName>
        <fullName evidence="1">HTH cro/C1-type domain-containing protein</fullName>
    </recommendedName>
</protein>
<dbReference type="Pfam" id="PF13560">
    <property type="entry name" value="HTH_31"/>
    <property type="match status" value="1"/>
</dbReference>
<dbReference type="PROSITE" id="PS50943">
    <property type="entry name" value="HTH_CROC1"/>
    <property type="match status" value="1"/>
</dbReference>
<sequence>MSDHQPSDAAKRAFGTRLRELRLDAGLSGAELARRTGFSGAKISRAENGRKNLPEADVRVWATACGAEGQIPELIAARREVEQMWLEYRRRLKLGQKAIQAQGRAAYDNVKLARIYESLHIPGILQTFAYARTQRLIWARLHGLRTDDVDDAARNRLTMQPLVTRGGGPAFSFILEATALYNVIGDAEAMNEQYDLLLTAAARPHVAIGVVPLGTTRLLFPGEGFYLFDERNVWQEFWSGLFRTAQPADAAYFGKVFTTLRKHAVYGQAARGEIERARRHVQSGART</sequence>
<gene>
    <name evidence="2" type="ORF">GCM10010411_75010</name>
</gene>
<dbReference type="EMBL" id="BAAATD010000013">
    <property type="protein sequence ID" value="GAA2626967.1"/>
    <property type="molecule type" value="Genomic_DNA"/>
</dbReference>
<dbReference type="Proteomes" id="UP001501509">
    <property type="component" value="Unassembled WGS sequence"/>
</dbReference>
<evidence type="ECO:0000313" key="3">
    <source>
        <dbReference type="Proteomes" id="UP001501509"/>
    </source>
</evidence>
<accession>A0ABN3QI62</accession>
<dbReference type="Gene3D" id="1.10.260.40">
    <property type="entry name" value="lambda repressor-like DNA-binding domains"/>
    <property type="match status" value="1"/>
</dbReference>
<dbReference type="InterPro" id="IPR043917">
    <property type="entry name" value="DUF5753"/>
</dbReference>
<evidence type="ECO:0000259" key="1">
    <source>
        <dbReference type="PROSITE" id="PS50943"/>
    </source>
</evidence>
<reference evidence="2 3" key="1">
    <citation type="journal article" date="2019" name="Int. J. Syst. Evol. Microbiol.">
        <title>The Global Catalogue of Microorganisms (GCM) 10K type strain sequencing project: providing services to taxonomists for standard genome sequencing and annotation.</title>
        <authorList>
            <consortium name="The Broad Institute Genomics Platform"/>
            <consortium name="The Broad Institute Genome Sequencing Center for Infectious Disease"/>
            <person name="Wu L."/>
            <person name="Ma J."/>
        </authorList>
    </citation>
    <scope>NUCLEOTIDE SEQUENCE [LARGE SCALE GENOMIC DNA]</scope>
    <source>
        <strain evidence="2 3">JCM 6833</strain>
    </source>
</reference>
<dbReference type="Pfam" id="PF19054">
    <property type="entry name" value="DUF5753"/>
    <property type="match status" value="1"/>
</dbReference>
<dbReference type="RefSeq" id="WP_344547246.1">
    <property type="nucleotide sequence ID" value="NZ_BAAATD010000013.1"/>
</dbReference>
<dbReference type="CDD" id="cd00093">
    <property type="entry name" value="HTH_XRE"/>
    <property type="match status" value="1"/>
</dbReference>
<organism evidence="2 3">
    <name type="scientific">Actinomadura fulvescens</name>
    <dbReference type="NCBI Taxonomy" id="46160"/>
    <lineage>
        <taxon>Bacteria</taxon>
        <taxon>Bacillati</taxon>
        <taxon>Actinomycetota</taxon>
        <taxon>Actinomycetes</taxon>
        <taxon>Streptosporangiales</taxon>
        <taxon>Thermomonosporaceae</taxon>
        <taxon>Actinomadura</taxon>
    </lineage>
</organism>
<dbReference type="SUPFAM" id="SSF47413">
    <property type="entry name" value="lambda repressor-like DNA-binding domains"/>
    <property type="match status" value="1"/>
</dbReference>
<evidence type="ECO:0000313" key="2">
    <source>
        <dbReference type="EMBL" id="GAA2626967.1"/>
    </source>
</evidence>
<comment type="caution">
    <text evidence="2">The sequence shown here is derived from an EMBL/GenBank/DDBJ whole genome shotgun (WGS) entry which is preliminary data.</text>
</comment>
<feature type="domain" description="HTH cro/C1-type" evidence="1">
    <location>
        <begin position="18"/>
        <end position="52"/>
    </location>
</feature>
<proteinExistence type="predicted"/>
<dbReference type="SMART" id="SM00530">
    <property type="entry name" value="HTH_XRE"/>
    <property type="match status" value="1"/>
</dbReference>
<name>A0ABN3QI62_9ACTN</name>
<keyword evidence="3" id="KW-1185">Reference proteome</keyword>
<dbReference type="InterPro" id="IPR001387">
    <property type="entry name" value="Cro/C1-type_HTH"/>
</dbReference>